<dbReference type="SUPFAM" id="SSF46689">
    <property type="entry name" value="Homeodomain-like"/>
    <property type="match status" value="1"/>
</dbReference>
<name>A0A6I6XZ42_RHORH</name>
<dbReference type="PROSITE" id="PS50977">
    <property type="entry name" value="HTH_TETR_2"/>
    <property type="match status" value="1"/>
</dbReference>
<dbReference type="GO" id="GO:0003700">
    <property type="term" value="F:DNA-binding transcription factor activity"/>
    <property type="evidence" value="ECO:0007669"/>
    <property type="project" value="TreeGrafter"/>
</dbReference>
<dbReference type="InterPro" id="IPR001647">
    <property type="entry name" value="HTH_TetR"/>
</dbReference>
<dbReference type="CDD" id="cd00093">
    <property type="entry name" value="HTH_XRE"/>
    <property type="match status" value="1"/>
</dbReference>
<organism evidence="5 6">
    <name type="scientific">Rhodococcus rhodochrous</name>
    <dbReference type="NCBI Taxonomy" id="1829"/>
    <lineage>
        <taxon>Bacteria</taxon>
        <taxon>Bacillati</taxon>
        <taxon>Actinomycetota</taxon>
        <taxon>Actinomycetes</taxon>
        <taxon>Mycobacteriales</taxon>
        <taxon>Nocardiaceae</taxon>
        <taxon>Rhodococcus</taxon>
    </lineage>
</organism>
<accession>A0A6I6XZ42</accession>
<keyword evidence="1 2" id="KW-0238">DNA-binding</keyword>
<dbReference type="Proteomes" id="UP001198630">
    <property type="component" value="Unassembled WGS sequence"/>
</dbReference>
<dbReference type="RefSeq" id="WP_159417299.1">
    <property type="nucleotide sequence ID" value="NZ_CP027557.1"/>
</dbReference>
<dbReference type="Gene3D" id="1.10.357.10">
    <property type="entry name" value="Tetracycline Repressor, domain 2"/>
    <property type="match status" value="1"/>
</dbReference>
<evidence type="ECO:0000313" key="4">
    <source>
        <dbReference type="EMBL" id="MCD2111471.1"/>
    </source>
</evidence>
<evidence type="ECO:0000313" key="5">
    <source>
        <dbReference type="EMBL" id="UZF44785.1"/>
    </source>
</evidence>
<dbReference type="Pfam" id="PF17932">
    <property type="entry name" value="TetR_C_24"/>
    <property type="match status" value="1"/>
</dbReference>
<dbReference type="SUPFAM" id="SSF48498">
    <property type="entry name" value="Tetracyclin repressor-like, C-terminal domain"/>
    <property type="match status" value="1"/>
</dbReference>
<dbReference type="Pfam" id="PF00440">
    <property type="entry name" value="TetR_N"/>
    <property type="match status" value="1"/>
</dbReference>
<dbReference type="Proteomes" id="UP001162740">
    <property type="component" value="Chromosome"/>
</dbReference>
<dbReference type="PANTHER" id="PTHR30055:SF146">
    <property type="entry name" value="HTH-TYPE TRANSCRIPTIONAL DUAL REGULATOR CECR"/>
    <property type="match status" value="1"/>
</dbReference>
<dbReference type="InterPro" id="IPR041490">
    <property type="entry name" value="KstR2_TetR_C"/>
</dbReference>
<evidence type="ECO:0000256" key="1">
    <source>
        <dbReference type="ARBA" id="ARBA00023125"/>
    </source>
</evidence>
<dbReference type="PRINTS" id="PR00455">
    <property type="entry name" value="HTHTETR"/>
</dbReference>
<gene>
    <name evidence="5" type="ORF">KUM34_023595</name>
    <name evidence="4" type="ORF">LQ384_10230</name>
</gene>
<protein>
    <submittedName>
        <fullName evidence="5">TetR family transcriptional regulator</fullName>
    </submittedName>
</protein>
<dbReference type="Gene3D" id="1.10.10.60">
    <property type="entry name" value="Homeodomain-like"/>
    <property type="match status" value="1"/>
</dbReference>
<evidence type="ECO:0000313" key="6">
    <source>
        <dbReference type="Proteomes" id="UP001162740"/>
    </source>
</evidence>
<sequence length="220" mass="24598">MTTDHDALPVEEAVRAVRTSSRRKQVLDAAVQVMQRTGFHQMSMQALADEAGVSVGLIYKYFGGKEEILLATIVSILDTFRDQIEPAMEAAGDDPVERLAAGIRRYIEIVDENLDATVLTYRESRTLDAAGRARIKELEVETSAPLRSALDDGIAAGIMEPIDVDLMVFDILLLAHGWALKHWHFGAIYTLDDYIRLQTRLVLNTTLKAARRGEYAHFLR</sequence>
<dbReference type="GO" id="GO:0000976">
    <property type="term" value="F:transcription cis-regulatory region binding"/>
    <property type="evidence" value="ECO:0007669"/>
    <property type="project" value="TreeGrafter"/>
</dbReference>
<feature type="domain" description="HTH tetR-type" evidence="3">
    <location>
        <begin position="20"/>
        <end position="80"/>
    </location>
</feature>
<dbReference type="InterPro" id="IPR050109">
    <property type="entry name" value="HTH-type_TetR-like_transc_reg"/>
</dbReference>
<proteinExistence type="predicted"/>
<dbReference type="InterPro" id="IPR023772">
    <property type="entry name" value="DNA-bd_HTH_TetR-type_CS"/>
</dbReference>
<dbReference type="EMBL" id="CP083974">
    <property type="protein sequence ID" value="UZF44785.1"/>
    <property type="molecule type" value="Genomic_DNA"/>
</dbReference>
<reference evidence="5 6" key="1">
    <citation type="journal article" date="2021" name="Front. Microbiol.">
        <title>Bacterial Transformation of Aromatic Monomers in Softwood Black Liquor.</title>
        <authorList>
            <person name="Navas L.E."/>
            <person name="Dexter G."/>
            <person name="Liu J."/>
            <person name="Levy-Booth D."/>
            <person name="Cho M."/>
            <person name="Jang S.K."/>
            <person name="Mansfield S.D."/>
            <person name="Renneckar S."/>
            <person name="Mohn W.W."/>
            <person name="Eltis L.D."/>
        </authorList>
    </citation>
    <scope>NUCLEOTIDE SEQUENCE [LARGE SCALE GENOMIC DNA]</scope>
    <source>
        <strain evidence="5 6">GD02</strain>
    </source>
</reference>
<dbReference type="AlphaFoldDB" id="A0A6I6XZ42"/>
<dbReference type="EMBL" id="JAJNCO010000005">
    <property type="protein sequence ID" value="MCD2111471.1"/>
    <property type="molecule type" value="Genomic_DNA"/>
</dbReference>
<dbReference type="PANTHER" id="PTHR30055">
    <property type="entry name" value="HTH-TYPE TRANSCRIPTIONAL REGULATOR RUTR"/>
    <property type="match status" value="1"/>
</dbReference>
<dbReference type="InterPro" id="IPR036271">
    <property type="entry name" value="Tet_transcr_reg_TetR-rel_C_sf"/>
</dbReference>
<dbReference type="PROSITE" id="PS01081">
    <property type="entry name" value="HTH_TETR_1"/>
    <property type="match status" value="1"/>
</dbReference>
<evidence type="ECO:0000259" key="3">
    <source>
        <dbReference type="PROSITE" id="PS50977"/>
    </source>
</evidence>
<feature type="DNA-binding region" description="H-T-H motif" evidence="2">
    <location>
        <begin position="43"/>
        <end position="62"/>
    </location>
</feature>
<dbReference type="InterPro" id="IPR001387">
    <property type="entry name" value="Cro/C1-type_HTH"/>
</dbReference>
<reference evidence="4" key="2">
    <citation type="submission" date="2021-11" db="EMBL/GenBank/DDBJ databases">
        <title>Development of a sustainable strategy for remediation of hydrocarbon-contaminated territories based on the waste exchange concept.</title>
        <authorList>
            <person name="Elkin A."/>
        </authorList>
    </citation>
    <scope>NUCLEOTIDE SEQUENCE</scope>
    <source>
        <strain evidence="4">IEGM 757</strain>
    </source>
</reference>
<dbReference type="InterPro" id="IPR009057">
    <property type="entry name" value="Homeodomain-like_sf"/>
</dbReference>
<evidence type="ECO:0000256" key="2">
    <source>
        <dbReference type="PROSITE-ProRule" id="PRU00335"/>
    </source>
</evidence>